<evidence type="ECO:0000313" key="3">
    <source>
        <dbReference type="Proteomes" id="UP000799750"/>
    </source>
</evidence>
<dbReference type="PANTHER" id="PTHR35569:SF1">
    <property type="entry name" value="CYANAMIDE HYDRATASE DDI2-RELATED"/>
    <property type="match status" value="1"/>
</dbReference>
<proteinExistence type="predicted"/>
<dbReference type="PANTHER" id="PTHR35569">
    <property type="entry name" value="CYANAMIDE HYDRATASE DDI2-RELATED"/>
    <property type="match status" value="1"/>
</dbReference>
<keyword evidence="3" id="KW-1185">Reference proteome</keyword>
<evidence type="ECO:0000313" key="2">
    <source>
        <dbReference type="EMBL" id="KAF2494431.1"/>
    </source>
</evidence>
<dbReference type="Pfam" id="PF01966">
    <property type="entry name" value="HD"/>
    <property type="match status" value="1"/>
</dbReference>
<name>A0A6A6QPX2_9PEZI</name>
<dbReference type="SUPFAM" id="SSF109604">
    <property type="entry name" value="HD-domain/PDEase-like"/>
    <property type="match status" value="1"/>
</dbReference>
<reference evidence="2" key="1">
    <citation type="journal article" date="2020" name="Stud. Mycol.">
        <title>101 Dothideomycetes genomes: a test case for predicting lifestyles and emergence of pathogens.</title>
        <authorList>
            <person name="Haridas S."/>
            <person name="Albert R."/>
            <person name="Binder M."/>
            <person name="Bloem J."/>
            <person name="Labutti K."/>
            <person name="Salamov A."/>
            <person name="Andreopoulos B."/>
            <person name="Baker S."/>
            <person name="Barry K."/>
            <person name="Bills G."/>
            <person name="Bluhm B."/>
            <person name="Cannon C."/>
            <person name="Castanera R."/>
            <person name="Culley D."/>
            <person name="Daum C."/>
            <person name="Ezra D."/>
            <person name="Gonzalez J."/>
            <person name="Henrissat B."/>
            <person name="Kuo A."/>
            <person name="Liang C."/>
            <person name="Lipzen A."/>
            <person name="Lutzoni F."/>
            <person name="Magnuson J."/>
            <person name="Mondo S."/>
            <person name="Nolan M."/>
            <person name="Ohm R."/>
            <person name="Pangilinan J."/>
            <person name="Park H.-J."/>
            <person name="Ramirez L."/>
            <person name="Alfaro M."/>
            <person name="Sun H."/>
            <person name="Tritt A."/>
            <person name="Yoshinaga Y."/>
            <person name="Zwiers L.-H."/>
            <person name="Turgeon B."/>
            <person name="Goodwin S."/>
            <person name="Spatafora J."/>
            <person name="Crous P."/>
            <person name="Grigoriev I."/>
        </authorList>
    </citation>
    <scope>NUCLEOTIDE SEQUENCE</scope>
    <source>
        <strain evidence="2">CBS 269.34</strain>
    </source>
</reference>
<sequence>MTTSTQVLGGITVPNTAAITAAISYARAHSDDMTYNHIMRSFLFGHCIATKLPHLKNFDSEAHAVAAILHDLGWDSTGELISKDKRFEVDGANAARDFLRSLNAKGGESWDERRLQLVWDAIALHTTASVVAHKEPECVACWLGIVADFAGPDHSPEGSLTWAEYDGIVKEYPRLKMITGIKEILCGFCRSKPETTYDNFVGVVGQRYIEGFSLEGQGFPDLMEACPLPDSF</sequence>
<feature type="domain" description="HD" evidence="1">
    <location>
        <begin position="34"/>
        <end position="131"/>
    </location>
</feature>
<organism evidence="2 3">
    <name type="scientific">Lophium mytilinum</name>
    <dbReference type="NCBI Taxonomy" id="390894"/>
    <lineage>
        <taxon>Eukaryota</taxon>
        <taxon>Fungi</taxon>
        <taxon>Dikarya</taxon>
        <taxon>Ascomycota</taxon>
        <taxon>Pezizomycotina</taxon>
        <taxon>Dothideomycetes</taxon>
        <taxon>Pleosporomycetidae</taxon>
        <taxon>Mytilinidiales</taxon>
        <taxon>Mytilinidiaceae</taxon>
        <taxon>Lophium</taxon>
    </lineage>
</organism>
<dbReference type="OrthoDB" id="2378324at2759"/>
<dbReference type="Proteomes" id="UP000799750">
    <property type="component" value="Unassembled WGS sequence"/>
</dbReference>
<dbReference type="EMBL" id="MU004190">
    <property type="protein sequence ID" value="KAF2494431.1"/>
    <property type="molecule type" value="Genomic_DNA"/>
</dbReference>
<dbReference type="Gene3D" id="1.10.3210.10">
    <property type="entry name" value="Hypothetical protein af1432"/>
    <property type="match status" value="1"/>
</dbReference>
<dbReference type="AlphaFoldDB" id="A0A6A6QPX2"/>
<dbReference type="InterPro" id="IPR003607">
    <property type="entry name" value="HD/PDEase_dom"/>
</dbReference>
<gene>
    <name evidence="2" type="ORF">BU16DRAFT_589275</name>
</gene>
<protein>
    <recommendedName>
        <fullName evidence="1">HD domain-containing protein</fullName>
    </recommendedName>
</protein>
<accession>A0A6A6QPX2</accession>
<evidence type="ECO:0000259" key="1">
    <source>
        <dbReference type="Pfam" id="PF01966"/>
    </source>
</evidence>
<dbReference type="InterPro" id="IPR006674">
    <property type="entry name" value="HD_domain"/>
</dbReference>
<dbReference type="CDD" id="cd00077">
    <property type="entry name" value="HDc"/>
    <property type="match status" value="1"/>
</dbReference>